<keyword evidence="3" id="KW-0597">Phosphoprotein</keyword>
<proteinExistence type="predicted"/>
<evidence type="ECO:0000313" key="13">
    <source>
        <dbReference type="Proteomes" id="UP000077405"/>
    </source>
</evidence>
<dbReference type="Pfam" id="PF07568">
    <property type="entry name" value="HisKA_2"/>
    <property type="match status" value="1"/>
</dbReference>
<dbReference type="PROSITE" id="PS50113">
    <property type="entry name" value="PAC"/>
    <property type="match status" value="1"/>
</dbReference>
<feature type="domain" description="Histidine kinase" evidence="9">
    <location>
        <begin position="205"/>
        <end position="397"/>
    </location>
</feature>
<dbReference type="InterPro" id="IPR005467">
    <property type="entry name" value="His_kinase_dom"/>
</dbReference>
<evidence type="ECO:0000256" key="6">
    <source>
        <dbReference type="ARBA" id="ARBA00022777"/>
    </source>
</evidence>
<comment type="catalytic activity">
    <reaction evidence="1">
        <text>ATP + protein L-histidine = ADP + protein N-phospho-L-histidine.</text>
        <dbReference type="EC" id="2.7.13.3"/>
    </reaction>
</comment>
<dbReference type="Gene3D" id="3.30.450.20">
    <property type="entry name" value="PAS domain"/>
    <property type="match status" value="1"/>
</dbReference>
<evidence type="ECO:0000256" key="5">
    <source>
        <dbReference type="ARBA" id="ARBA00022741"/>
    </source>
</evidence>
<dbReference type="PROSITE" id="PS50109">
    <property type="entry name" value="HIS_KIN"/>
    <property type="match status" value="1"/>
</dbReference>
<dbReference type="EC" id="2.7.13.3" evidence="2"/>
<accession>A0A2R4VQ85</accession>
<feature type="domain" description="PAC" evidence="11">
    <location>
        <begin position="97"/>
        <end position="148"/>
    </location>
</feature>
<dbReference type="SUPFAM" id="SSF55785">
    <property type="entry name" value="PYP-like sensor domain (PAS domain)"/>
    <property type="match status" value="1"/>
</dbReference>
<dbReference type="GO" id="GO:0004673">
    <property type="term" value="F:protein histidine kinase activity"/>
    <property type="evidence" value="ECO:0007669"/>
    <property type="project" value="UniProtKB-EC"/>
</dbReference>
<dbReference type="EMBL" id="CP028902">
    <property type="protein sequence ID" value="AWB06592.1"/>
    <property type="molecule type" value="Genomic_DNA"/>
</dbReference>
<dbReference type="InterPro" id="IPR036890">
    <property type="entry name" value="HATPase_C_sf"/>
</dbReference>
<dbReference type="PANTHER" id="PTHR41523:SF8">
    <property type="entry name" value="ETHYLENE RESPONSE SENSOR PROTEIN"/>
    <property type="match status" value="1"/>
</dbReference>
<evidence type="ECO:0000256" key="3">
    <source>
        <dbReference type="ARBA" id="ARBA00022553"/>
    </source>
</evidence>
<geneLocation type="plasmid" evidence="12 13">
    <name>pYZ1</name>
</geneLocation>
<dbReference type="InterPro" id="IPR001610">
    <property type="entry name" value="PAC"/>
</dbReference>
<dbReference type="InterPro" id="IPR003594">
    <property type="entry name" value="HATPase_dom"/>
</dbReference>
<reference evidence="12 13" key="1">
    <citation type="submission" date="2018-04" db="EMBL/GenBank/DDBJ databases">
        <title>Complete genome sequence of the nitrogen-fixing bacterium Azospirillum humicireducens type strain SgZ-5.</title>
        <authorList>
            <person name="Yu Z."/>
        </authorList>
    </citation>
    <scope>NUCLEOTIDE SEQUENCE [LARGE SCALE GENOMIC DNA]</scope>
    <source>
        <strain evidence="12 13">SgZ-5</strain>
        <plasmid evidence="12 13">pYZ1</plasmid>
    </source>
</reference>
<keyword evidence="7" id="KW-0067">ATP-binding</keyword>
<dbReference type="AlphaFoldDB" id="A0A2R4VQ85"/>
<organism evidence="12 13">
    <name type="scientific">Azospirillum humicireducens</name>
    <dbReference type="NCBI Taxonomy" id="1226968"/>
    <lineage>
        <taxon>Bacteria</taxon>
        <taxon>Pseudomonadati</taxon>
        <taxon>Pseudomonadota</taxon>
        <taxon>Alphaproteobacteria</taxon>
        <taxon>Rhodospirillales</taxon>
        <taxon>Azospirillaceae</taxon>
        <taxon>Azospirillum</taxon>
    </lineage>
</organism>
<evidence type="ECO:0000256" key="2">
    <source>
        <dbReference type="ARBA" id="ARBA00012438"/>
    </source>
</evidence>
<dbReference type="InterPro" id="IPR000014">
    <property type="entry name" value="PAS"/>
</dbReference>
<name>A0A2R4VQ85_9PROT</name>
<keyword evidence="4" id="KW-0808">Transferase</keyword>
<feature type="domain" description="PAS" evidence="10">
    <location>
        <begin position="30"/>
        <end position="94"/>
    </location>
</feature>
<dbReference type="Gene3D" id="3.30.565.10">
    <property type="entry name" value="Histidine kinase-like ATPase, C-terminal domain"/>
    <property type="match status" value="1"/>
</dbReference>
<evidence type="ECO:0000256" key="4">
    <source>
        <dbReference type="ARBA" id="ARBA00022679"/>
    </source>
</evidence>
<dbReference type="PANTHER" id="PTHR41523">
    <property type="entry name" value="TWO-COMPONENT SYSTEM SENSOR PROTEIN"/>
    <property type="match status" value="1"/>
</dbReference>
<keyword evidence="12" id="KW-0614">Plasmid</keyword>
<dbReference type="CDD" id="cd00130">
    <property type="entry name" value="PAS"/>
    <property type="match status" value="1"/>
</dbReference>
<dbReference type="SUPFAM" id="SSF55874">
    <property type="entry name" value="ATPase domain of HSP90 chaperone/DNA topoisomerase II/histidine kinase"/>
    <property type="match status" value="1"/>
</dbReference>
<sequence>MPDNPRDQQDAERMVRTETARGGPFVVAAETTLMPMLIADPTLPDIPIVFANAAFTRLSGHAREEILGKSYHLLSGSGTDPEVARAIDLALRAGEAIVRQVRLYRRDGKPLWLLQHVAPVFEEDRIRYHFVSFVDITERKAAEDGLRQLNEELDHRVSVRTGRLDELNRQLAAEVERRTEVEHVLRNTLADKDVLLRDKDNLMKEVNHRVKNTLQMASSFLRIQLDLTHGREPAVQEALHSAVERLDRMAEIHETLYRTQGLQEIEFGGYLRMLCRNLLVSFEPAQSLRVVLDVDADEVFLKPDQAIPLALIANEAMINALKYAFPDGRSGRIAVSFREISYEVLRMSISDDGIGMADERRTGSLGLTLMELLTEQVKGGLTVGSGAGTTIMVSIPA</sequence>
<dbReference type="SMART" id="SM00086">
    <property type="entry name" value="PAC"/>
    <property type="match status" value="1"/>
</dbReference>
<dbReference type="InterPro" id="IPR011495">
    <property type="entry name" value="Sig_transdc_His_kin_sub2_dim/P"/>
</dbReference>
<evidence type="ECO:0000256" key="1">
    <source>
        <dbReference type="ARBA" id="ARBA00000085"/>
    </source>
</evidence>
<dbReference type="InterPro" id="IPR000700">
    <property type="entry name" value="PAS-assoc_C"/>
</dbReference>
<keyword evidence="6 12" id="KW-0418">Kinase</keyword>
<gene>
    <name evidence="12" type="ORF">A6A40_16025</name>
</gene>
<dbReference type="KEGG" id="ahu:A6A40_16025"/>
<dbReference type="InterPro" id="IPR035965">
    <property type="entry name" value="PAS-like_dom_sf"/>
</dbReference>
<evidence type="ECO:0000259" key="9">
    <source>
        <dbReference type="PROSITE" id="PS50109"/>
    </source>
</evidence>
<dbReference type="GO" id="GO:0005524">
    <property type="term" value="F:ATP binding"/>
    <property type="evidence" value="ECO:0007669"/>
    <property type="project" value="UniProtKB-KW"/>
</dbReference>
<keyword evidence="5" id="KW-0547">Nucleotide-binding</keyword>
<dbReference type="Proteomes" id="UP000077405">
    <property type="component" value="Plasmid pYZ1"/>
</dbReference>
<dbReference type="Pfam" id="PF02518">
    <property type="entry name" value="HATPase_c"/>
    <property type="match status" value="1"/>
</dbReference>
<evidence type="ECO:0000259" key="11">
    <source>
        <dbReference type="PROSITE" id="PS50113"/>
    </source>
</evidence>
<dbReference type="NCBIfam" id="TIGR00229">
    <property type="entry name" value="sensory_box"/>
    <property type="match status" value="1"/>
</dbReference>
<evidence type="ECO:0000256" key="8">
    <source>
        <dbReference type="ARBA" id="ARBA00023026"/>
    </source>
</evidence>
<keyword evidence="8" id="KW-0843">Virulence</keyword>
<evidence type="ECO:0000256" key="7">
    <source>
        <dbReference type="ARBA" id="ARBA00022840"/>
    </source>
</evidence>
<dbReference type="OrthoDB" id="7991996at2"/>
<dbReference type="PROSITE" id="PS50112">
    <property type="entry name" value="PAS"/>
    <property type="match status" value="1"/>
</dbReference>
<evidence type="ECO:0000313" key="12">
    <source>
        <dbReference type="EMBL" id="AWB06592.1"/>
    </source>
</evidence>
<protein>
    <recommendedName>
        <fullName evidence="2">histidine kinase</fullName>
        <ecNumber evidence="2">2.7.13.3</ecNumber>
    </recommendedName>
</protein>
<evidence type="ECO:0000259" key="10">
    <source>
        <dbReference type="PROSITE" id="PS50112"/>
    </source>
</evidence>
<dbReference type="SMART" id="SM00387">
    <property type="entry name" value="HATPase_c"/>
    <property type="match status" value="1"/>
</dbReference>
<keyword evidence="13" id="KW-1185">Reference proteome</keyword>
<dbReference type="Pfam" id="PF13426">
    <property type="entry name" value="PAS_9"/>
    <property type="match status" value="1"/>
</dbReference>